<evidence type="ECO:0000313" key="5">
    <source>
        <dbReference type="Proteomes" id="UP000198881"/>
    </source>
</evidence>
<keyword evidence="2" id="KW-1133">Transmembrane helix</keyword>
<sequence length="266" mass="28074">MSEQYSPSEHLTEDLVLELAEQQSGHRSASADSTTPAARHLQQCDSCYAWVSDTARVISALRPATSDDDLVEETADLADPPPGLWAVIAAETAQTRTETQQPPAPVTDLATRRGSRRTWLWVGGAAAAGLAVGAALATAVLGQPKIPGEPEPLLAGEAQLAPVSQADFTGEAEMFRHADGQLTLTVQVAEVPAPEDGYLELWLRDEQASRLISLGTVTTTSTTVTVPQGMDLSEYPVVDVSHEHYDGDPSHSGVTLAAGPMEPADS</sequence>
<dbReference type="GO" id="GO:0005886">
    <property type="term" value="C:plasma membrane"/>
    <property type="evidence" value="ECO:0007669"/>
    <property type="project" value="InterPro"/>
</dbReference>
<protein>
    <submittedName>
        <fullName evidence="4">Anti-sigma-K factor rskA</fullName>
    </submittedName>
</protein>
<evidence type="ECO:0000259" key="3">
    <source>
        <dbReference type="Pfam" id="PF10099"/>
    </source>
</evidence>
<keyword evidence="2" id="KW-0812">Transmembrane</keyword>
<dbReference type="RefSeq" id="WP_177227957.1">
    <property type="nucleotide sequence ID" value="NZ_FPCG01000013.1"/>
</dbReference>
<evidence type="ECO:0000256" key="2">
    <source>
        <dbReference type="SAM" id="Phobius"/>
    </source>
</evidence>
<feature type="region of interest" description="Disordered" evidence="1">
    <location>
        <begin position="245"/>
        <end position="266"/>
    </location>
</feature>
<dbReference type="STRING" id="574650.SAMN04487966_1132"/>
<dbReference type="Pfam" id="PF10099">
    <property type="entry name" value="RskA_C"/>
    <property type="match status" value="1"/>
</dbReference>
<feature type="transmembrane region" description="Helical" evidence="2">
    <location>
        <begin position="119"/>
        <end position="141"/>
    </location>
</feature>
<keyword evidence="2" id="KW-0472">Membrane</keyword>
<proteinExistence type="predicted"/>
<gene>
    <name evidence="4" type="ORF">SAMN04487966_1132</name>
</gene>
<dbReference type="InterPro" id="IPR018764">
    <property type="entry name" value="RskA_C"/>
</dbReference>
<dbReference type="EMBL" id="FPCG01000013">
    <property type="protein sequence ID" value="SFV24703.1"/>
    <property type="molecule type" value="Genomic_DNA"/>
</dbReference>
<evidence type="ECO:0000256" key="1">
    <source>
        <dbReference type="SAM" id="MobiDB-lite"/>
    </source>
</evidence>
<keyword evidence="5" id="KW-1185">Reference proteome</keyword>
<name>A0A1I7MS18_9MICC</name>
<organism evidence="4 5">
    <name type="scientific">Micrococcus terreus</name>
    <dbReference type="NCBI Taxonomy" id="574650"/>
    <lineage>
        <taxon>Bacteria</taxon>
        <taxon>Bacillati</taxon>
        <taxon>Actinomycetota</taxon>
        <taxon>Actinomycetes</taxon>
        <taxon>Micrococcales</taxon>
        <taxon>Micrococcaceae</taxon>
        <taxon>Micrococcus</taxon>
    </lineage>
</organism>
<accession>A0A1I7MS18</accession>
<dbReference type="Proteomes" id="UP000198881">
    <property type="component" value="Unassembled WGS sequence"/>
</dbReference>
<feature type="domain" description="Anti-sigma K factor RskA C-terminal" evidence="3">
    <location>
        <begin position="130"/>
        <end position="253"/>
    </location>
</feature>
<reference evidence="4 5" key="1">
    <citation type="submission" date="2016-10" db="EMBL/GenBank/DDBJ databases">
        <authorList>
            <person name="de Groot N.N."/>
        </authorList>
    </citation>
    <scope>NUCLEOTIDE SEQUENCE [LARGE SCALE GENOMIC DNA]</scope>
    <source>
        <strain evidence="4 5">CGMCC 1.7054</strain>
    </source>
</reference>
<dbReference type="AlphaFoldDB" id="A0A1I7MS18"/>
<evidence type="ECO:0000313" key="4">
    <source>
        <dbReference type="EMBL" id="SFV24703.1"/>
    </source>
</evidence>